<organism evidence="1 2">
    <name type="scientific">Amycolatopsis samaneae</name>
    <dbReference type="NCBI Taxonomy" id="664691"/>
    <lineage>
        <taxon>Bacteria</taxon>
        <taxon>Bacillati</taxon>
        <taxon>Actinomycetota</taxon>
        <taxon>Actinomycetes</taxon>
        <taxon>Pseudonocardiales</taxon>
        <taxon>Pseudonocardiaceae</taxon>
        <taxon>Amycolatopsis</taxon>
    </lineage>
</organism>
<comment type="caution">
    <text evidence="1">The sequence shown here is derived from an EMBL/GenBank/DDBJ whole genome shotgun (WGS) entry which is preliminary data.</text>
</comment>
<dbReference type="EMBL" id="JBHUKU010000007">
    <property type="protein sequence ID" value="MFD2459868.1"/>
    <property type="molecule type" value="Genomic_DNA"/>
</dbReference>
<protein>
    <submittedName>
        <fullName evidence="1">4,5-dihydroxyphthalate decarboxylase</fullName>
    </submittedName>
</protein>
<sequence>MTTKLRVAAYVYEHTEVLFDGRVTIEGADATFETASLVSDIFRRTVERRYDVSEYGLTYFLRTFDLEDSPFLALPIFPNRNFRHSAVFVNTAAGIEKPQDLAGRTIGEFAMFGHDPGVWIKGIFSDEYGLTPDRSRWVIGGTDHPIPAFDWVPQPVPAGVDVRHAGEGETLGALLESGEIDALISVDVPQALLNGSTKIARLFPDYETVERDYYRRTGIFPQMHVVAVPRELATRADLMRSIYRAFHAAKEIAQRKYRHGARKQHMDVVTPWFSRHFEENRALLGEDWWPYGLGANREAIDTFLRYHHEQGLSKRLLTSEDIFVPALLDT</sequence>
<evidence type="ECO:0000313" key="2">
    <source>
        <dbReference type="Proteomes" id="UP001597419"/>
    </source>
</evidence>
<reference evidence="2" key="1">
    <citation type="journal article" date="2019" name="Int. J. Syst. Evol. Microbiol.">
        <title>The Global Catalogue of Microorganisms (GCM) 10K type strain sequencing project: providing services to taxonomists for standard genome sequencing and annotation.</title>
        <authorList>
            <consortium name="The Broad Institute Genomics Platform"/>
            <consortium name="The Broad Institute Genome Sequencing Center for Infectious Disease"/>
            <person name="Wu L."/>
            <person name="Ma J."/>
        </authorList>
    </citation>
    <scope>NUCLEOTIDE SEQUENCE [LARGE SCALE GENOMIC DNA]</scope>
    <source>
        <strain evidence="2">CGMCC 4.7643</strain>
    </source>
</reference>
<evidence type="ECO:0000313" key="1">
    <source>
        <dbReference type="EMBL" id="MFD2459868.1"/>
    </source>
</evidence>
<accession>A0ABW5GED0</accession>
<dbReference type="SUPFAM" id="SSF53850">
    <property type="entry name" value="Periplasmic binding protein-like II"/>
    <property type="match status" value="1"/>
</dbReference>
<gene>
    <name evidence="1" type="ORF">ACFSYJ_14730</name>
</gene>
<dbReference type="Proteomes" id="UP001597419">
    <property type="component" value="Unassembled WGS sequence"/>
</dbReference>
<proteinExistence type="predicted"/>
<dbReference type="RefSeq" id="WP_345402916.1">
    <property type="nucleotide sequence ID" value="NZ_BAABHG010000014.1"/>
</dbReference>
<name>A0ABW5GED0_9PSEU</name>
<keyword evidence="2" id="KW-1185">Reference proteome</keyword>